<evidence type="ECO:0000313" key="6">
    <source>
        <dbReference type="Proteomes" id="UP001310022"/>
    </source>
</evidence>
<dbReference type="InterPro" id="IPR050278">
    <property type="entry name" value="Serine_Prot_S9B/DPPIV"/>
</dbReference>
<evidence type="ECO:0000256" key="1">
    <source>
        <dbReference type="ARBA" id="ARBA00022670"/>
    </source>
</evidence>
<protein>
    <submittedName>
        <fullName evidence="5">Peptidase S9</fullName>
    </submittedName>
</protein>
<dbReference type="GO" id="GO:0004252">
    <property type="term" value="F:serine-type endopeptidase activity"/>
    <property type="evidence" value="ECO:0007669"/>
    <property type="project" value="InterPro"/>
</dbReference>
<keyword evidence="1" id="KW-0645">Protease</keyword>
<dbReference type="InterPro" id="IPR002471">
    <property type="entry name" value="Pept_S9_AS"/>
</dbReference>
<comment type="caution">
    <text evidence="5">The sequence shown here is derived from an EMBL/GenBank/DDBJ whole genome shotgun (WGS) entry which is preliminary data.</text>
</comment>
<dbReference type="EMBL" id="BQKE01000002">
    <property type="protein sequence ID" value="GJM63105.1"/>
    <property type="molecule type" value="Genomic_DNA"/>
</dbReference>
<dbReference type="PROSITE" id="PS00708">
    <property type="entry name" value="PRO_ENDOPEP_SER"/>
    <property type="match status" value="1"/>
</dbReference>
<dbReference type="PANTHER" id="PTHR11731:SF193">
    <property type="entry name" value="DIPEPTIDYL PEPTIDASE 9"/>
    <property type="match status" value="1"/>
</dbReference>
<dbReference type="Gene3D" id="2.140.10.30">
    <property type="entry name" value="Dipeptidylpeptidase IV, N-terminal domain"/>
    <property type="match status" value="1"/>
</dbReference>
<reference evidence="5 6" key="1">
    <citation type="submission" date="2021-12" db="EMBL/GenBank/DDBJ databases">
        <title>Genome sequencing of bacteria with rrn-lacking chromosome and rrn-plasmid.</title>
        <authorList>
            <person name="Anda M."/>
            <person name="Iwasaki W."/>
        </authorList>
    </citation>
    <scope>NUCLEOTIDE SEQUENCE [LARGE SCALE GENOMIC DNA]</scope>
    <source>
        <strain evidence="5 6">NBRC 15940</strain>
    </source>
</reference>
<keyword evidence="2" id="KW-0378">Hydrolase</keyword>
<evidence type="ECO:0000259" key="4">
    <source>
        <dbReference type="Pfam" id="PF00930"/>
    </source>
</evidence>
<evidence type="ECO:0000256" key="2">
    <source>
        <dbReference type="ARBA" id="ARBA00022801"/>
    </source>
</evidence>
<proteinExistence type="predicted"/>
<dbReference type="Gene3D" id="3.40.50.1820">
    <property type="entry name" value="alpha/beta hydrolase"/>
    <property type="match status" value="1"/>
</dbReference>
<accession>A0AAN4W247</accession>
<gene>
    <name evidence="5" type="ORF">PEDI_36570</name>
</gene>
<dbReference type="InterPro" id="IPR029058">
    <property type="entry name" value="AB_hydrolase_fold"/>
</dbReference>
<dbReference type="SUPFAM" id="SSF82171">
    <property type="entry name" value="DPP6 N-terminal domain-like"/>
    <property type="match status" value="1"/>
</dbReference>
<dbReference type="Proteomes" id="UP001310022">
    <property type="component" value="Unassembled WGS sequence"/>
</dbReference>
<dbReference type="SUPFAM" id="SSF53474">
    <property type="entry name" value="alpha/beta-Hydrolases"/>
    <property type="match status" value="1"/>
</dbReference>
<evidence type="ECO:0000259" key="3">
    <source>
        <dbReference type="Pfam" id="PF00326"/>
    </source>
</evidence>
<dbReference type="GO" id="GO:0008239">
    <property type="term" value="F:dipeptidyl-peptidase activity"/>
    <property type="evidence" value="ECO:0007669"/>
    <property type="project" value="TreeGrafter"/>
</dbReference>
<sequence length="783" mass="89573">MRSLSLCFLQIIFLITHGAISMAQSLAIKDFMGGHDYVGHLPEAPFWAGNSDHFYFYWNPEGKAFEELYKWEPGANAPVKVEADQIADLPKSGMIWNADYSTAAYSWRGGLYLFDAKSKKTQAIMMMNAAVSQLAWVEAGLSFVQNGNLYLLSLEPMSLRQLTDFQPGHKPSEAGSPMQEWLKEDQLETFEIVRDWSDRKAARKAYREAQLPFQPAKIYTGAGSLYRMRLSPDGQQLFFTTRQHGKSTKTKMPKWVTATGYVEYGQYRPKVGDAGDTFKSFVFDLAADSLMEISTAAIPGIRQKPEFLKDYLKEGEEWTAEYEKEREVVMHPPVFSPDGKYAVVDVRSLDNKDRWIMQLEMKTAALKLVDRQHDEAWVGGPNINGWNMYSGTVDFLNAESIWFQSEETGYSHLYTYDLKKGRKKALTSGAFEIQSARLDKAKNYFYLVSNKKSPMEKHVYKLAVKGGKMQQLTTAPGAYEFDLSADEKSLALRYSFANKPWEVYYMENKAGAEMQQVTQSTTDAFQKYEWRIPEIVTFDARDGEKVYGRMYQPEGGSDKAVIFVHGAGYLQNVHLWWSTYFREYMFHNFLVDRGYTVYHIDYRGSAGYGRDWRTGIYRHMGGKDLTDHEDAAKFLMENYGIASNKIGIYGGSYGGFMTLMAMFNAPELFSAGAAIRSVTDWAHYNHAYTSNILNTPVEDPQAFKKSSPIYFAEGLQGPLLILHGMEDDNVQFQDVVRLNQKLIELGKENWQMALYPVEPHGFREAASWTDEYKRIFKLFEENL</sequence>
<feature type="domain" description="Dipeptidylpeptidase IV N-terminal" evidence="4">
    <location>
        <begin position="230"/>
        <end position="501"/>
    </location>
</feature>
<dbReference type="InterPro" id="IPR002469">
    <property type="entry name" value="Peptidase_S9B_N"/>
</dbReference>
<dbReference type="AlphaFoldDB" id="A0AAN4W247"/>
<organism evidence="5 6">
    <name type="scientific">Persicobacter diffluens</name>
    <dbReference type="NCBI Taxonomy" id="981"/>
    <lineage>
        <taxon>Bacteria</taxon>
        <taxon>Pseudomonadati</taxon>
        <taxon>Bacteroidota</taxon>
        <taxon>Cytophagia</taxon>
        <taxon>Cytophagales</taxon>
        <taxon>Persicobacteraceae</taxon>
        <taxon>Persicobacter</taxon>
    </lineage>
</organism>
<dbReference type="RefSeq" id="WP_338238311.1">
    <property type="nucleotide sequence ID" value="NZ_BQKE01000002.1"/>
</dbReference>
<dbReference type="Pfam" id="PF00326">
    <property type="entry name" value="Peptidase_S9"/>
    <property type="match status" value="1"/>
</dbReference>
<feature type="domain" description="Peptidase S9 prolyl oligopeptidase catalytic" evidence="3">
    <location>
        <begin position="589"/>
        <end position="782"/>
    </location>
</feature>
<dbReference type="InterPro" id="IPR001375">
    <property type="entry name" value="Peptidase_S9_cat"/>
</dbReference>
<evidence type="ECO:0000313" key="5">
    <source>
        <dbReference type="EMBL" id="GJM63105.1"/>
    </source>
</evidence>
<dbReference type="GO" id="GO:0006508">
    <property type="term" value="P:proteolysis"/>
    <property type="evidence" value="ECO:0007669"/>
    <property type="project" value="UniProtKB-KW"/>
</dbReference>
<dbReference type="Pfam" id="PF00930">
    <property type="entry name" value="DPPIV_N"/>
    <property type="match status" value="1"/>
</dbReference>
<dbReference type="PANTHER" id="PTHR11731">
    <property type="entry name" value="PROTEASE FAMILY S9B,C DIPEPTIDYL-PEPTIDASE IV-RELATED"/>
    <property type="match status" value="1"/>
</dbReference>
<name>A0AAN4W247_9BACT</name>
<keyword evidence="6" id="KW-1185">Reference proteome</keyword>